<accession>A0A5K1JBU7</accession>
<feature type="domain" description="HD" evidence="1">
    <location>
        <begin position="62"/>
        <end position="167"/>
    </location>
</feature>
<dbReference type="AlphaFoldDB" id="A0A5K1JBU7"/>
<name>A0A5K1JBU7_9ACTN</name>
<dbReference type="Gene3D" id="1.10.3210.10">
    <property type="entry name" value="Hypothetical protein af1432"/>
    <property type="match status" value="1"/>
</dbReference>
<dbReference type="SUPFAM" id="SSF109604">
    <property type="entry name" value="HD-domain/PDEase-like"/>
    <property type="match status" value="1"/>
</dbReference>
<evidence type="ECO:0000313" key="2">
    <source>
        <dbReference type="EMBL" id="VWM01249.1"/>
    </source>
</evidence>
<proteinExistence type="predicted"/>
<sequence length="190" mass="21278">MTNVLEDRTICESQKACAEACPMRCATSPIDEVAHIAHVLETQGRFGLTRGFIQHGTMSVHAHVISVAHASLAMAGRLERLGVRIDRASLIRGALLHDYFLYDWHDPDPSHRLHGFTHPFAALARAEEDFDDLTERERNIISRHMFPLVPIPPTCREAWLVCLADKACALHETIAGRLPKRSTGRKEVSQ</sequence>
<gene>
    <name evidence="2" type="ORF">JKKLCJKK_01212</name>
</gene>
<dbReference type="OrthoDB" id="360187at2"/>
<dbReference type="Pfam" id="PF01966">
    <property type="entry name" value="HD"/>
    <property type="match status" value="1"/>
</dbReference>
<dbReference type="GeneID" id="77466208"/>
<protein>
    <submittedName>
        <fullName evidence="2">HD domain protein</fullName>
    </submittedName>
</protein>
<reference evidence="2 3" key="1">
    <citation type="submission" date="2019-10" db="EMBL/GenBank/DDBJ databases">
        <authorList>
            <person name="Wolf R A."/>
        </authorList>
    </citation>
    <scope>NUCLEOTIDE SEQUENCE [LARGE SCALE GENOMIC DNA]</scope>
    <source>
        <strain evidence="2">Collinsella_intestinalis_DSM_13632</strain>
    </source>
</reference>
<evidence type="ECO:0000259" key="1">
    <source>
        <dbReference type="Pfam" id="PF01966"/>
    </source>
</evidence>
<dbReference type="RefSeq" id="WP_152063754.1">
    <property type="nucleotide sequence ID" value="NZ_CABWIC010000030.1"/>
</dbReference>
<organism evidence="2 3">
    <name type="scientific">Collinsella intestinalis</name>
    <dbReference type="NCBI Taxonomy" id="147207"/>
    <lineage>
        <taxon>Bacteria</taxon>
        <taxon>Bacillati</taxon>
        <taxon>Actinomycetota</taxon>
        <taxon>Coriobacteriia</taxon>
        <taxon>Coriobacteriales</taxon>
        <taxon>Coriobacteriaceae</taxon>
        <taxon>Collinsella</taxon>
    </lineage>
</organism>
<dbReference type="Proteomes" id="UP000405524">
    <property type="component" value="Unassembled WGS sequence"/>
</dbReference>
<dbReference type="InterPro" id="IPR006674">
    <property type="entry name" value="HD_domain"/>
</dbReference>
<dbReference type="EMBL" id="CABWIC010000030">
    <property type="protein sequence ID" value="VWM01249.1"/>
    <property type="molecule type" value="Genomic_DNA"/>
</dbReference>
<evidence type="ECO:0000313" key="3">
    <source>
        <dbReference type="Proteomes" id="UP000405524"/>
    </source>
</evidence>